<dbReference type="Proteomes" id="UP000077856">
    <property type="component" value="Chromosome"/>
</dbReference>
<dbReference type="PROSITE" id="PS51186">
    <property type="entry name" value="GNAT"/>
    <property type="match status" value="1"/>
</dbReference>
<dbReference type="RefSeq" id="WP_019381308.1">
    <property type="nucleotide sequence ID" value="NZ_CP015506.1"/>
</dbReference>
<evidence type="ECO:0000313" key="2">
    <source>
        <dbReference type="EMBL" id="AND40278.1"/>
    </source>
</evidence>
<dbReference type="Gene3D" id="3.40.630.30">
    <property type="match status" value="1"/>
</dbReference>
<dbReference type="SUPFAM" id="SSF55729">
    <property type="entry name" value="Acyl-CoA N-acyltransferases (Nat)"/>
    <property type="match status" value="1"/>
</dbReference>
<dbReference type="InterPro" id="IPR016181">
    <property type="entry name" value="Acyl_CoA_acyltransferase"/>
</dbReference>
<dbReference type="GO" id="GO:0016747">
    <property type="term" value="F:acyltransferase activity, transferring groups other than amino-acyl groups"/>
    <property type="evidence" value="ECO:0007669"/>
    <property type="project" value="InterPro"/>
</dbReference>
<dbReference type="STRING" id="1196031.A361_14340"/>
<feature type="domain" description="N-acetyltransferase" evidence="1">
    <location>
        <begin position="15"/>
        <end position="181"/>
    </location>
</feature>
<reference evidence="2 3" key="1">
    <citation type="submission" date="2016-04" db="EMBL/GenBank/DDBJ databases">
        <title>Complete genome sequence of Bacillus oceanisediminis strain 2691.</title>
        <authorList>
            <person name="Jeong H."/>
            <person name="Kim H.J."/>
            <person name="Lee D.-W."/>
        </authorList>
    </citation>
    <scope>NUCLEOTIDE SEQUENCE [LARGE SCALE GENOMIC DNA]</scope>
    <source>
        <strain evidence="2 3">2691</strain>
    </source>
</reference>
<proteinExistence type="predicted"/>
<dbReference type="InterPro" id="IPR000182">
    <property type="entry name" value="GNAT_dom"/>
</dbReference>
<dbReference type="Pfam" id="PF00583">
    <property type="entry name" value="Acetyltransf_1"/>
    <property type="match status" value="1"/>
</dbReference>
<organism evidence="2 3">
    <name type="scientific">Cytobacillus oceanisediminis 2691</name>
    <dbReference type="NCBI Taxonomy" id="1196031"/>
    <lineage>
        <taxon>Bacteria</taxon>
        <taxon>Bacillati</taxon>
        <taxon>Bacillota</taxon>
        <taxon>Bacilli</taxon>
        <taxon>Bacillales</taxon>
        <taxon>Bacillaceae</taxon>
        <taxon>Cytobacillus</taxon>
    </lineage>
</organism>
<dbReference type="AlphaFoldDB" id="A0A160MCY5"/>
<evidence type="ECO:0000259" key="1">
    <source>
        <dbReference type="PROSITE" id="PS51186"/>
    </source>
</evidence>
<dbReference type="eggNOG" id="COG0456">
    <property type="taxonomic scope" value="Bacteria"/>
</dbReference>
<dbReference type="PANTHER" id="PTHR43415">
    <property type="entry name" value="SPERMIDINE N(1)-ACETYLTRANSFERASE"/>
    <property type="match status" value="1"/>
</dbReference>
<name>A0A160MCY5_9BACI</name>
<keyword evidence="2" id="KW-0808">Transferase</keyword>
<dbReference type="KEGG" id="bon:A361_14340"/>
<dbReference type="CDD" id="cd04301">
    <property type="entry name" value="NAT_SF"/>
    <property type="match status" value="1"/>
</dbReference>
<dbReference type="PANTHER" id="PTHR43415:SF3">
    <property type="entry name" value="GNAT-FAMILY ACETYLTRANSFERASE"/>
    <property type="match status" value="1"/>
</dbReference>
<accession>A0A160MCY5</accession>
<gene>
    <name evidence="2" type="ORF">A361_14340</name>
</gene>
<sequence>MIIKSKEHIVNNLNYIIRSAVEEDAKELSKVRVQIDGETENMDREAGEAFIDETGFKELINKDSMSSRNIFLVAEVNGKIAGFSRCEGSELKRSGHKVEFGVCVLKEFWGFAIGKNLLAQSIQWADSNHIKKITLNVLETNEKAIKLYEQNGFEIEGILKMDKQLSDGNYYSTIAMGRINDNTLR</sequence>
<protein>
    <submittedName>
        <fullName evidence="2">GNAT family acetyltransferase</fullName>
    </submittedName>
</protein>
<evidence type="ECO:0000313" key="3">
    <source>
        <dbReference type="Proteomes" id="UP000077856"/>
    </source>
</evidence>
<dbReference type="EMBL" id="CP015506">
    <property type="protein sequence ID" value="AND40278.1"/>
    <property type="molecule type" value="Genomic_DNA"/>
</dbReference>